<protein>
    <recommendedName>
        <fullName evidence="3">VCBS repeat-containing protein</fullName>
    </recommendedName>
</protein>
<evidence type="ECO:0008006" key="3">
    <source>
        <dbReference type="Google" id="ProtNLM"/>
    </source>
</evidence>
<dbReference type="AlphaFoldDB" id="A0A853JCC9"/>
<reference evidence="1 2" key="1">
    <citation type="submission" date="2020-07" db="EMBL/GenBank/DDBJ databases">
        <title>Luteimonas sp. SJ-92.</title>
        <authorList>
            <person name="Huang X.-X."/>
            <person name="Xu L."/>
            <person name="Sun J.-Q."/>
        </authorList>
    </citation>
    <scope>NUCLEOTIDE SEQUENCE [LARGE SCALE GENOMIC DNA]</scope>
    <source>
        <strain evidence="1 2">SJ-92</strain>
    </source>
</reference>
<dbReference type="Proteomes" id="UP000578091">
    <property type="component" value="Unassembled WGS sequence"/>
</dbReference>
<gene>
    <name evidence="1" type="ORF">H0E84_08485</name>
</gene>
<evidence type="ECO:0000313" key="2">
    <source>
        <dbReference type="Proteomes" id="UP000578091"/>
    </source>
</evidence>
<proteinExistence type="predicted"/>
<keyword evidence="2" id="KW-1185">Reference proteome</keyword>
<sequence length="218" mass="24039">MDYPVVAERAGDAEGFVPAGWRLEQRHAGDLDGDGRDDLVLLLKMDDPGNRIPNEALGPPVFDTNPRMLVAAFAERPGGYRRVLADHALIPRPYSPTLDDFLSENGGVGIVDGALRIGLHLWASAGTWSTSRSGFTFRWREGCFRLVGHDHRHLHRGSGAVQETSANYLTRRAWRAEGSIEDDAMEKTWLRLPAQPLRCLEDIGDGFAFDPGVPPTDP</sequence>
<comment type="caution">
    <text evidence="1">The sequence shown here is derived from an EMBL/GenBank/DDBJ whole genome shotgun (WGS) entry which is preliminary data.</text>
</comment>
<evidence type="ECO:0000313" key="1">
    <source>
        <dbReference type="EMBL" id="NZA26422.1"/>
    </source>
</evidence>
<accession>A0A853JCC9</accession>
<organism evidence="1 2">
    <name type="scientific">Luteimonas salinisoli</name>
    <dbReference type="NCBI Taxonomy" id="2752307"/>
    <lineage>
        <taxon>Bacteria</taxon>
        <taxon>Pseudomonadati</taxon>
        <taxon>Pseudomonadota</taxon>
        <taxon>Gammaproteobacteria</taxon>
        <taxon>Lysobacterales</taxon>
        <taxon>Lysobacteraceae</taxon>
        <taxon>Luteimonas</taxon>
    </lineage>
</organism>
<name>A0A853JCC9_9GAMM</name>
<dbReference type="EMBL" id="JACCKA010000054">
    <property type="protein sequence ID" value="NZA26422.1"/>
    <property type="molecule type" value="Genomic_DNA"/>
</dbReference>